<organism evidence="1 2">
    <name type="scientific">Petralouisia muris</name>
    <dbReference type="NCBI Taxonomy" id="3032872"/>
    <lineage>
        <taxon>Bacteria</taxon>
        <taxon>Bacillati</taxon>
        <taxon>Bacillota</taxon>
        <taxon>Clostridia</taxon>
        <taxon>Lachnospirales</taxon>
        <taxon>Lachnospiraceae</taxon>
        <taxon>Petralouisia</taxon>
    </lineage>
</organism>
<protein>
    <submittedName>
        <fullName evidence="1">GNAT family N-acetyltransferase</fullName>
    </submittedName>
</protein>
<proteinExistence type="predicted"/>
<accession>A0AC61RTX5</accession>
<sequence>MEIIPIEKKEKWNSTIKSFRDWDIYYLNEYACSLQLHGDGQPVLIYHEQNGGQLCYVMMQEDIAKFLPLSSYLKSDTYYDWTTPYGYGGPLTEGDITTEWVENFIRELSEWCRNHKIISQFFRFHPLLQNQRAIENVCDTVYMKKTVYMDTADKEIIFKNMTPNNRNMVRKALKYGVEIVKDKGERAEEFQNIYEATMRNNEAEDYYYFKREYFEYINHHMKENIIYFYAVYQGMPVSASIFFYNKKYMHYHLSGTLPEYRKLASANLLLSTAADWAAEQGIKEFHLGGGVGTEDSLLTFKKHFNRKGLLDFCIGRNIFDPQAFDELVSLRREKDQTFDDAKQFLIKYRA</sequence>
<reference evidence="1" key="1">
    <citation type="submission" date="2019-04" db="EMBL/GenBank/DDBJ databases">
        <title>Microbes associate with the intestines of laboratory mice.</title>
        <authorList>
            <person name="Navarre W."/>
            <person name="Wong E."/>
            <person name="Huang K."/>
            <person name="Tropini C."/>
            <person name="Ng K."/>
            <person name="Yu B."/>
        </authorList>
    </citation>
    <scope>NUCLEOTIDE SEQUENCE</scope>
    <source>
        <strain evidence="1">NM01_1-7b</strain>
    </source>
</reference>
<dbReference type="Proteomes" id="UP000304953">
    <property type="component" value="Unassembled WGS sequence"/>
</dbReference>
<keyword evidence="2" id="KW-1185">Reference proteome</keyword>
<name>A0AC61RTX5_9FIRM</name>
<dbReference type="EMBL" id="SRYA01000034">
    <property type="protein sequence ID" value="TGY95125.1"/>
    <property type="molecule type" value="Genomic_DNA"/>
</dbReference>
<gene>
    <name evidence="1" type="ORF">E5329_16295</name>
</gene>
<evidence type="ECO:0000313" key="2">
    <source>
        <dbReference type="Proteomes" id="UP000304953"/>
    </source>
</evidence>
<comment type="caution">
    <text evidence="1">The sequence shown here is derived from an EMBL/GenBank/DDBJ whole genome shotgun (WGS) entry which is preliminary data.</text>
</comment>
<evidence type="ECO:0000313" key="1">
    <source>
        <dbReference type="EMBL" id="TGY95125.1"/>
    </source>
</evidence>